<dbReference type="AlphaFoldDB" id="A0A8K0T6Q4"/>
<comment type="caution">
    <text evidence="2">The sequence shown here is derived from an EMBL/GenBank/DDBJ whole genome shotgun (WGS) entry which is preliminary data.</text>
</comment>
<keyword evidence="1" id="KW-0812">Transmembrane</keyword>
<keyword evidence="3" id="KW-1185">Reference proteome</keyword>
<dbReference type="OrthoDB" id="4140442at2759"/>
<feature type="transmembrane region" description="Helical" evidence="1">
    <location>
        <begin position="95"/>
        <end position="115"/>
    </location>
</feature>
<protein>
    <submittedName>
        <fullName evidence="2">Uncharacterized protein</fullName>
    </submittedName>
</protein>
<keyword evidence="1" id="KW-0472">Membrane</keyword>
<dbReference type="EMBL" id="JAGPXD010000006">
    <property type="protein sequence ID" value="KAH7350036.1"/>
    <property type="molecule type" value="Genomic_DNA"/>
</dbReference>
<sequence length="309" mass="33646">MSAPARGLVLRPVCRRQSLQPYVLLATRGFASLPPKNVVSSSVQSTAKPHRPPISGPRAVPVSSTVIKNPVLLQLARAPGPTLLYESASHFWMKLSAWSTAFTCYAGAGVNFYLASGSEGLAWFIPPIYTATSLALAGMGSFFIFGAGNIIKTIRAVPTSLIKGGPPSTINPGLTPVHLEIAIKPLLPFRTSSTIMTVPPEQVSIARPLYNPAPSARQVKAAEAKAKMEKKEQWEKDKQRLMTLPFRDAWRYSKLAFYGVQRALTGGGFVKMRVGERKCKLDMTTGWALNEGKTLEALTFVREAPLPRR</sequence>
<accession>A0A8K0T6Q4</accession>
<dbReference type="Proteomes" id="UP000813385">
    <property type="component" value="Unassembled WGS sequence"/>
</dbReference>
<keyword evidence="1" id="KW-1133">Transmembrane helix</keyword>
<feature type="transmembrane region" description="Helical" evidence="1">
    <location>
        <begin position="121"/>
        <end position="145"/>
    </location>
</feature>
<organism evidence="2 3">
    <name type="scientific">Plectosphaerella cucumerina</name>
    <dbReference type="NCBI Taxonomy" id="40658"/>
    <lineage>
        <taxon>Eukaryota</taxon>
        <taxon>Fungi</taxon>
        <taxon>Dikarya</taxon>
        <taxon>Ascomycota</taxon>
        <taxon>Pezizomycotina</taxon>
        <taxon>Sordariomycetes</taxon>
        <taxon>Hypocreomycetidae</taxon>
        <taxon>Glomerellales</taxon>
        <taxon>Plectosphaerellaceae</taxon>
        <taxon>Plectosphaerella</taxon>
    </lineage>
</organism>
<gene>
    <name evidence="2" type="ORF">B0T11DRAFT_137229</name>
</gene>
<evidence type="ECO:0000256" key="1">
    <source>
        <dbReference type="SAM" id="Phobius"/>
    </source>
</evidence>
<reference evidence="2" key="1">
    <citation type="journal article" date="2021" name="Nat. Commun.">
        <title>Genetic determinants of endophytism in the Arabidopsis root mycobiome.</title>
        <authorList>
            <person name="Mesny F."/>
            <person name="Miyauchi S."/>
            <person name="Thiergart T."/>
            <person name="Pickel B."/>
            <person name="Atanasova L."/>
            <person name="Karlsson M."/>
            <person name="Huettel B."/>
            <person name="Barry K.W."/>
            <person name="Haridas S."/>
            <person name="Chen C."/>
            <person name="Bauer D."/>
            <person name="Andreopoulos W."/>
            <person name="Pangilinan J."/>
            <person name="LaButti K."/>
            <person name="Riley R."/>
            <person name="Lipzen A."/>
            <person name="Clum A."/>
            <person name="Drula E."/>
            <person name="Henrissat B."/>
            <person name="Kohler A."/>
            <person name="Grigoriev I.V."/>
            <person name="Martin F.M."/>
            <person name="Hacquard S."/>
        </authorList>
    </citation>
    <scope>NUCLEOTIDE SEQUENCE</scope>
    <source>
        <strain evidence="2">MPI-CAGE-AT-0016</strain>
    </source>
</reference>
<name>A0A8K0T6Q4_9PEZI</name>
<evidence type="ECO:0000313" key="2">
    <source>
        <dbReference type="EMBL" id="KAH7350036.1"/>
    </source>
</evidence>
<proteinExistence type="predicted"/>
<evidence type="ECO:0000313" key="3">
    <source>
        <dbReference type="Proteomes" id="UP000813385"/>
    </source>
</evidence>